<reference evidence="1" key="1">
    <citation type="submission" date="2023-06" db="EMBL/GenBank/DDBJ databases">
        <title>Two novel species of Acinetobacter isolated from motorbike repairing workshop in Vietnam.</title>
        <authorList>
            <person name="Le N.T.T."/>
        </authorList>
    </citation>
    <scope>NUCLEOTIDE SEQUENCE</scope>
    <source>
        <strain evidence="1">VNH17</strain>
    </source>
</reference>
<accession>A0ABT7WK10</accession>
<dbReference type="RefSeq" id="WP_267979180.1">
    <property type="nucleotide sequence ID" value="NZ_JAPQKF010000001.1"/>
</dbReference>
<protein>
    <submittedName>
        <fullName evidence="1">Uncharacterized protein</fullName>
    </submittedName>
</protein>
<gene>
    <name evidence="1" type="ORF">QTA56_01475</name>
</gene>
<evidence type="ECO:0000313" key="1">
    <source>
        <dbReference type="EMBL" id="MDN0012904.1"/>
    </source>
</evidence>
<keyword evidence="2" id="KW-1185">Reference proteome</keyword>
<comment type="caution">
    <text evidence="1">The sequence shown here is derived from an EMBL/GenBank/DDBJ whole genome shotgun (WGS) entry which is preliminary data.</text>
</comment>
<organism evidence="1 2">
    <name type="scientific">Acinetobacter thutiue</name>
    <dbReference type="NCBI Taxonomy" id="2998078"/>
    <lineage>
        <taxon>Bacteria</taxon>
        <taxon>Pseudomonadati</taxon>
        <taxon>Pseudomonadota</taxon>
        <taxon>Gammaproteobacteria</taxon>
        <taxon>Moraxellales</taxon>
        <taxon>Moraxellaceae</taxon>
        <taxon>Acinetobacter</taxon>
    </lineage>
</organism>
<dbReference type="EMBL" id="JAUDZE010000001">
    <property type="protein sequence ID" value="MDN0012904.1"/>
    <property type="molecule type" value="Genomic_DNA"/>
</dbReference>
<proteinExistence type="predicted"/>
<dbReference type="Proteomes" id="UP001168524">
    <property type="component" value="Unassembled WGS sequence"/>
</dbReference>
<evidence type="ECO:0000313" key="2">
    <source>
        <dbReference type="Proteomes" id="UP001168524"/>
    </source>
</evidence>
<name>A0ABT7WK10_9GAMM</name>
<sequence length="73" mass="8725">MLKIMKLEEKITQLGIGEFLFVGRDFNINEMQSILHYLRNLETKRVLEIVYTHKESETGTYLIDLIKIQKIQR</sequence>